<dbReference type="PANTHER" id="PTHR35841">
    <property type="entry name" value="PHOSPHONATES-BINDING PERIPLASMIC PROTEIN"/>
    <property type="match status" value="1"/>
</dbReference>
<sequence>MSFVVLALVIGLIAGCGSNNNNSTSSPSESAPASPTDSAASPSEEPVAPAQDIKELKVSFVPSKDPDQIITATDPLKELLKTQLAAQGYNVEKVTIDVGTTYEAVGEALIAGTTDIGFIPGGTYTLYDDGADVILTATRAGLSNDSDVAKDWNDNKPTEPTETQATYYRSLFIAGPSAKGQELSAKVNNGEQLTWEDLNSANWAVMSSSSSAGYIYPTLWLQSNYSKSVTDLSHVVTSDSYGSSFARLAAGQADVIVAYADARRDYVEKWTAELGRSTSIWDETNVIGVTQGIFNDTISVSKNSSLMNDDFKKALQDAFIAIAQTEEGKNVIAIYSHAGYKVAQSSDYDGERDAQALIKSLKK</sequence>
<dbReference type="PANTHER" id="PTHR35841:SF1">
    <property type="entry name" value="PHOSPHONATES-BINDING PERIPLASMIC PROTEIN"/>
    <property type="match status" value="1"/>
</dbReference>
<dbReference type="Pfam" id="PF12974">
    <property type="entry name" value="Phosphonate-bd"/>
    <property type="match status" value="1"/>
</dbReference>
<organism evidence="2 3">
    <name type="scientific">Candidatus Cohnella colombiensis</name>
    <dbReference type="NCBI Taxonomy" id="3121368"/>
    <lineage>
        <taxon>Bacteria</taxon>
        <taxon>Bacillati</taxon>
        <taxon>Bacillota</taxon>
        <taxon>Bacilli</taxon>
        <taxon>Bacillales</taxon>
        <taxon>Paenibacillaceae</taxon>
        <taxon>Cohnella</taxon>
    </lineage>
</organism>
<evidence type="ECO:0000256" key="1">
    <source>
        <dbReference type="SAM" id="MobiDB-lite"/>
    </source>
</evidence>
<gene>
    <name evidence="2" type="ORF">P0Y55_00620</name>
</gene>
<dbReference type="SUPFAM" id="SSF53850">
    <property type="entry name" value="Periplasmic binding protein-like II"/>
    <property type="match status" value="1"/>
</dbReference>
<dbReference type="EMBL" id="CP119317">
    <property type="protein sequence ID" value="WEK56254.1"/>
    <property type="molecule type" value="Genomic_DNA"/>
</dbReference>
<evidence type="ECO:0000313" key="2">
    <source>
        <dbReference type="EMBL" id="WEK56254.1"/>
    </source>
</evidence>
<protein>
    <submittedName>
        <fullName evidence="2">PhnD/SsuA/transferrin family substrate-binding protein</fullName>
    </submittedName>
</protein>
<dbReference type="AlphaFoldDB" id="A0AA95F0G7"/>
<accession>A0AA95F0G7</accession>
<name>A0AA95F0G7_9BACL</name>
<keyword evidence="3" id="KW-1185">Reference proteome</keyword>
<reference evidence="2" key="1">
    <citation type="submission" date="2023-03" db="EMBL/GenBank/DDBJ databases">
        <title>Andean soil-derived lignocellulolytic bacterial consortium as a source of novel taxa and putative plastic-active enzymes.</title>
        <authorList>
            <person name="Diaz-Garcia L."/>
            <person name="Chuvochina M."/>
            <person name="Feuerriegel G."/>
            <person name="Bunk B."/>
            <person name="Sproer C."/>
            <person name="Streit W.R."/>
            <person name="Rodriguez L.M."/>
            <person name="Overmann J."/>
            <person name="Jimenez D.J."/>
        </authorList>
    </citation>
    <scope>NUCLEOTIDE SEQUENCE</scope>
    <source>
        <strain evidence="2">MAG 2441</strain>
    </source>
</reference>
<dbReference type="Proteomes" id="UP001178662">
    <property type="component" value="Chromosome"/>
</dbReference>
<proteinExistence type="predicted"/>
<evidence type="ECO:0000313" key="3">
    <source>
        <dbReference type="Proteomes" id="UP001178662"/>
    </source>
</evidence>
<dbReference type="Gene3D" id="3.40.190.10">
    <property type="entry name" value="Periplasmic binding protein-like II"/>
    <property type="match status" value="2"/>
</dbReference>
<feature type="region of interest" description="Disordered" evidence="1">
    <location>
        <begin position="19"/>
        <end position="48"/>
    </location>
</feature>